<comment type="caution">
    <text evidence="1">The sequence shown here is derived from an EMBL/GenBank/DDBJ whole genome shotgun (WGS) entry which is preliminary data.</text>
</comment>
<name>A0A8J4Q027_9MYCE</name>
<reference evidence="1" key="1">
    <citation type="submission" date="2020-01" db="EMBL/GenBank/DDBJ databases">
        <title>Development of genomics and gene disruption for Polysphondylium violaceum indicates a role for the polyketide synthase stlB in stalk morphogenesis.</title>
        <authorList>
            <person name="Narita B."/>
            <person name="Kawabe Y."/>
            <person name="Kin K."/>
            <person name="Saito T."/>
            <person name="Gibbs R."/>
            <person name="Kuspa A."/>
            <person name="Muzny D."/>
            <person name="Queller D."/>
            <person name="Richards S."/>
            <person name="Strassman J."/>
            <person name="Sucgang R."/>
            <person name="Worley K."/>
            <person name="Schaap P."/>
        </authorList>
    </citation>
    <scope>NUCLEOTIDE SEQUENCE</scope>
    <source>
        <strain evidence="1">QSvi11</strain>
    </source>
</reference>
<accession>A0A8J4Q027</accession>
<keyword evidence="2" id="KW-1185">Reference proteome</keyword>
<dbReference type="EMBL" id="AJWJ01000005">
    <property type="protein sequence ID" value="KAF2078423.1"/>
    <property type="molecule type" value="Genomic_DNA"/>
</dbReference>
<gene>
    <name evidence="1" type="ORF">CYY_000290</name>
</gene>
<dbReference type="AlphaFoldDB" id="A0A8J4Q027"/>
<evidence type="ECO:0000313" key="1">
    <source>
        <dbReference type="EMBL" id="KAF2078423.1"/>
    </source>
</evidence>
<proteinExistence type="predicted"/>
<evidence type="ECO:0000313" key="2">
    <source>
        <dbReference type="Proteomes" id="UP000695562"/>
    </source>
</evidence>
<protein>
    <submittedName>
        <fullName evidence="1">Uncharacterized protein</fullName>
    </submittedName>
</protein>
<sequence length="99" mass="11363">MRPQIKTEEVRTLSAEEFAVCVQINHDLCSHDYRKRYIENDIGVLRECTLVCLETVDQSKVAEFVFPTEGIDAMRAAALPILEAYMKIKNIEPKLCNDM</sequence>
<dbReference type="Proteomes" id="UP000695562">
    <property type="component" value="Unassembled WGS sequence"/>
</dbReference>
<organism evidence="1 2">
    <name type="scientific">Polysphondylium violaceum</name>
    <dbReference type="NCBI Taxonomy" id="133409"/>
    <lineage>
        <taxon>Eukaryota</taxon>
        <taxon>Amoebozoa</taxon>
        <taxon>Evosea</taxon>
        <taxon>Eumycetozoa</taxon>
        <taxon>Dictyostelia</taxon>
        <taxon>Dictyosteliales</taxon>
        <taxon>Dictyosteliaceae</taxon>
        <taxon>Polysphondylium</taxon>
    </lineage>
</organism>